<protein>
    <submittedName>
        <fullName evidence="1">Uncharacterized protein</fullName>
    </submittedName>
</protein>
<gene>
    <name evidence="1" type="ORF">RM479_01345</name>
</gene>
<evidence type="ECO:0000313" key="2">
    <source>
        <dbReference type="Proteomes" id="UP001183390"/>
    </source>
</evidence>
<dbReference type="EMBL" id="JAVREP010000001">
    <property type="protein sequence ID" value="MDT0327050.1"/>
    <property type="molecule type" value="Genomic_DNA"/>
</dbReference>
<organism evidence="1 2">
    <name type="scientific">Nocardiopsis lambiniae</name>
    <dbReference type="NCBI Taxonomy" id="3075539"/>
    <lineage>
        <taxon>Bacteria</taxon>
        <taxon>Bacillati</taxon>
        <taxon>Actinomycetota</taxon>
        <taxon>Actinomycetes</taxon>
        <taxon>Streptosporangiales</taxon>
        <taxon>Nocardiopsidaceae</taxon>
        <taxon>Nocardiopsis</taxon>
    </lineage>
</organism>
<reference evidence="2" key="1">
    <citation type="submission" date="2023-07" db="EMBL/GenBank/DDBJ databases">
        <title>30 novel species of actinomycetes from the DSMZ collection.</title>
        <authorList>
            <person name="Nouioui I."/>
        </authorList>
    </citation>
    <scope>NUCLEOTIDE SEQUENCE [LARGE SCALE GENOMIC DNA]</scope>
    <source>
        <strain evidence="2">DSM 44743</strain>
    </source>
</reference>
<comment type="caution">
    <text evidence="1">The sequence shown here is derived from an EMBL/GenBank/DDBJ whole genome shotgun (WGS) entry which is preliminary data.</text>
</comment>
<keyword evidence="2" id="KW-1185">Reference proteome</keyword>
<dbReference type="Proteomes" id="UP001183390">
    <property type="component" value="Unassembled WGS sequence"/>
</dbReference>
<name>A0ABU2M4H0_9ACTN</name>
<accession>A0ABU2M4H0</accession>
<dbReference type="RefSeq" id="WP_274812819.1">
    <property type="nucleotide sequence ID" value="NZ_JAVREP010000001.1"/>
</dbReference>
<proteinExistence type="predicted"/>
<sequence>MWSLRAHPGWERRELRLPRQEREVEEERESVVECGTENRGR</sequence>
<evidence type="ECO:0000313" key="1">
    <source>
        <dbReference type="EMBL" id="MDT0327050.1"/>
    </source>
</evidence>